<keyword evidence="4" id="KW-0143">Chaperone</keyword>
<dbReference type="CDD" id="cd00009">
    <property type="entry name" value="AAA"/>
    <property type="match status" value="1"/>
</dbReference>
<keyword evidence="7" id="KW-1185">Reference proteome</keyword>
<dbReference type="RefSeq" id="WP_167695700.1">
    <property type="nucleotide sequence ID" value="NZ_CP118181.1"/>
</dbReference>
<dbReference type="InterPro" id="IPR018368">
    <property type="entry name" value="ClpA/B_CS1"/>
</dbReference>
<dbReference type="InterPro" id="IPR004176">
    <property type="entry name" value="Clp_R_N"/>
</dbReference>
<dbReference type="PANTHER" id="PTHR11638:SF18">
    <property type="entry name" value="HEAT SHOCK PROTEIN 104"/>
    <property type="match status" value="1"/>
</dbReference>
<dbReference type="Gene3D" id="1.10.8.60">
    <property type="match status" value="1"/>
</dbReference>
<dbReference type="PROSITE" id="PS00870">
    <property type="entry name" value="CLPAB_1"/>
    <property type="match status" value="1"/>
</dbReference>
<keyword evidence="1" id="KW-0677">Repeat</keyword>
<evidence type="ECO:0000313" key="7">
    <source>
        <dbReference type="Proteomes" id="UP000778951"/>
    </source>
</evidence>
<keyword evidence="3 6" id="KW-0067">ATP-binding</keyword>
<dbReference type="Pfam" id="PF17871">
    <property type="entry name" value="AAA_lid_9"/>
    <property type="match status" value="1"/>
</dbReference>
<reference evidence="6" key="1">
    <citation type="submission" date="2020-03" db="EMBL/GenBank/DDBJ databases">
        <title>Spirochaetal bacteria isolated from arthropods constitute a novel genus Entomospira genus novum within the order Spirochaetales.</title>
        <authorList>
            <person name="Grana-Miraglia L."/>
            <person name="Sikutova S."/>
            <person name="Fingerle V."/>
            <person name="Sing A."/>
            <person name="Castillo-Ramirez S."/>
            <person name="Margos G."/>
            <person name="Rudolf I."/>
        </authorList>
    </citation>
    <scope>NUCLEOTIDE SEQUENCE</scope>
    <source>
        <strain evidence="6">BR149</strain>
    </source>
</reference>
<dbReference type="GO" id="GO:0008233">
    <property type="term" value="F:peptidase activity"/>
    <property type="evidence" value="ECO:0007669"/>
    <property type="project" value="UniProtKB-KW"/>
</dbReference>
<dbReference type="GO" id="GO:0005737">
    <property type="term" value="C:cytoplasm"/>
    <property type="evidence" value="ECO:0007669"/>
    <property type="project" value="TreeGrafter"/>
</dbReference>
<dbReference type="InterPro" id="IPR050130">
    <property type="entry name" value="ClpA_ClpB"/>
</dbReference>
<dbReference type="SUPFAM" id="SSF52540">
    <property type="entry name" value="P-loop containing nucleoside triphosphate hydrolases"/>
    <property type="match status" value="2"/>
</dbReference>
<evidence type="ECO:0000256" key="1">
    <source>
        <dbReference type="ARBA" id="ARBA00022737"/>
    </source>
</evidence>
<gene>
    <name evidence="6" type="ORF">HCT48_05225</name>
</gene>
<keyword evidence="6" id="KW-0378">Hydrolase</keyword>
<dbReference type="InterPro" id="IPR041546">
    <property type="entry name" value="ClpA/ClpB_AAA_lid"/>
</dbReference>
<dbReference type="GO" id="GO:0005524">
    <property type="term" value="F:ATP binding"/>
    <property type="evidence" value="ECO:0007669"/>
    <property type="project" value="UniProtKB-KW"/>
</dbReference>
<dbReference type="EMBL" id="JAATLM010000001">
    <property type="protein sequence ID" value="NIZ69615.1"/>
    <property type="molecule type" value="Genomic_DNA"/>
</dbReference>
<evidence type="ECO:0000256" key="3">
    <source>
        <dbReference type="ARBA" id="ARBA00022840"/>
    </source>
</evidence>
<dbReference type="GO" id="GO:0006508">
    <property type="term" value="P:proteolysis"/>
    <property type="evidence" value="ECO:0007669"/>
    <property type="project" value="UniProtKB-KW"/>
</dbReference>
<feature type="domain" description="AAA+ ATPase" evidence="5">
    <location>
        <begin position="209"/>
        <end position="354"/>
    </location>
</feature>
<dbReference type="InterPro" id="IPR027417">
    <property type="entry name" value="P-loop_NTPase"/>
</dbReference>
<dbReference type="InterPro" id="IPR003593">
    <property type="entry name" value="AAA+_ATPase"/>
</dbReference>
<dbReference type="SMART" id="SM00382">
    <property type="entry name" value="AAA"/>
    <property type="match status" value="1"/>
</dbReference>
<organism evidence="6 7">
    <name type="scientific">Entomospira culicis</name>
    <dbReference type="NCBI Taxonomy" id="2719989"/>
    <lineage>
        <taxon>Bacteria</taxon>
        <taxon>Pseudomonadati</taxon>
        <taxon>Spirochaetota</taxon>
        <taxon>Spirochaetia</taxon>
        <taxon>Spirochaetales</taxon>
        <taxon>Spirochaetaceae</taxon>
        <taxon>Entomospira</taxon>
    </lineage>
</organism>
<accession>A0A968GJ41</accession>
<proteinExistence type="predicted"/>
<sequence>MQTPKKLTPSAKETLLFLAKQEAKHFHAEEIQSEHLALAILKKNPPIIHKIFAQHRIKLPSILTLFEELIDRPSPIFSHIPIVQEPTFSKEVHQMIQQATNEAQYFQSPTINEEHLFLAILSDKQSSLHQCVSKFGITCDEFRIALHQLSPQKSPKAPIFANTTLPKSDADFFAVCINLNDRIKTKHFHPIAEREQELLQMIQILKRTTKNNPLLIGPAGVGKTALVEALAHQINQEETPDFLHNTQIFELQVPSLLAGTRYRGDFEERINNIISTVEANPDILLFIDEIHLIAGAGSSSESALDIANILKPALARGTLRCIGATTHTEYQQYLQADAALERRFQRINVTEPSDEQMLHILQQVKQSYEKNHQVTYPFSILPHIINLSKIHLPNRFMPDKALDLMDEVGATKSLIQFRIKTQLQSTERNLHSLYDSLKNKPQSPVPSQENDDLLFHYNQLRQEYEHLYIQWQAQSTEFEAMTITINDLFITLSDKLKIHPHFFHASKNLFSDFILYRLKQQIVGHQTIIPKLVDLYTQAFRKQYQQDKPLLSLLLLGPQDVGRHSIMQKITALSHADAQAFLYIDMALCTTAHNVKELFNEHNDSFHRLSNHINIIQSLKDQPQLTLYLDNIEQAHPEFFPYLKGMLTQARITSSIGKSYALFNTVIVLASSLTCQKSHTSFHLHQEESSSLFTIDTRLSDQLGANLSQIVDQRFHFEALTHDDITKLFDLQWQHLQHLILKHAQVQLEYDPALPNQIIALCEGQPSYLLRIFEQKIQNPLLKAFVQINETCQKRLIIVHYQQQEQSITWQEKESDISYQKA</sequence>
<dbReference type="Pfam" id="PF07724">
    <property type="entry name" value="AAA_2"/>
    <property type="match status" value="1"/>
</dbReference>
<evidence type="ECO:0000313" key="6">
    <source>
        <dbReference type="EMBL" id="NIZ69615.1"/>
    </source>
</evidence>
<dbReference type="Pfam" id="PF02861">
    <property type="entry name" value="Clp_N"/>
    <property type="match status" value="1"/>
</dbReference>
<evidence type="ECO:0000256" key="2">
    <source>
        <dbReference type="ARBA" id="ARBA00022741"/>
    </source>
</evidence>
<evidence type="ECO:0000256" key="4">
    <source>
        <dbReference type="ARBA" id="ARBA00023186"/>
    </source>
</evidence>
<dbReference type="Gene3D" id="4.10.860.10">
    <property type="entry name" value="UVR domain"/>
    <property type="match status" value="1"/>
</dbReference>
<dbReference type="GO" id="GO:0016887">
    <property type="term" value="F:ATP hydrolysis activity"/>
    <property type="evidence" value="ECO:0007669"/>
    <property type="project" value="InterPro"/>
</dbReference>
<dbReference type="Pfam" id="PF00004">
    <property type="entry name" value="AAA"/>
    <property type="match status" value="1"/>
</dbReference>
<dbReference type="Gene3D" id="3.40.50.300">
    <property type="entry name" value="P-loop containing nucleotide triphosphate hydrolases"/>
    <property type="match status" value="2"/>
</dbReference>
<dbReference type="SUPFAM" id="SSF81923">
    <property type="entry name" value="Double Clp-N motif"/>
    <property type="match status" value="1"/>
</dbReference>
<keyword evidence="6" id="KW-0645">Protease</keyword>
<dbReference type="AlphaFoldDB" id="A0A968GJ41"/>
<dbReference type="PANTHER" id="PTHR11638">
    <property type="entry name" value="ATP-DEPENDENT CLP PROTEASE"/>
    <property type="match status" value="1"/>
</dbReference>
<dbReference type="GO" id="GO:0034605">
    <property type="term" value="P:cellular response to heat"/>
    <property type="evidence" value="ECO:0007669"/>
    <property type="project" value="TreeGrafter"/>
</dbReference>
<dbReference type="InterPro" id="IPR003959">
    <property type="entry name" value="ATPase_AAA_core"/>
</dbReference>
<evidence type="ECO:0000259" key="5">
    <source>
        <dbReference type="SMART" id="SM00382"/>
    </source>
</evidence>
<name>A0A968GJ41_9SPIO</name>
<protein>
    <submittedName>
        <fullName evidence="6">ATP-dependent Clp protease ATP-binding subunit</fullName>
    </submittedName>
</protein>
<comment type="caution">
    <text evidence="6">The sequence shown here is derived from an EMBL/GenBank/DDBJ whole genome shotgun (WGS) entry which is preliminary data.</text>
</comment>
<dbReference type="Proteomes" id="UP000778951">
    <property type="component" value="Unassembled WGS sequence"/>
</dbReference>
<dbReference type="InterPro" id="IPR036628">
    <property type="entry name" value="Clp_N_dom_sf"/>
</dbReference>
<dbReference type="Gene3D" id="1.10.1780.10">
    <property type="entry name" value="Clp, N-terminal domain"/>
    <property type="match status" value="1"/>
</dbReference>
<keyword evidence="2" id="KW-0547">Nucleotide-binding</keyword>